<evidence type="ECO:0000313" key="1">
    <source>
        <dbReference type="EMBL" id="KAK7085039.1"/>
    </source>
</evidence>
<comment type="caution">
    <text evidence="1">The sequence shown here is derived from an EMBL/GenBank/DDBJ whole genome shotgun (WGS) entry which is preliminary data.</text>
</comment>
<gene>
    <name evidence="1" type="ORF">SK128_002470</name>
</gene>
<organism evidence="1 2">
    <name type="scientific">Halocaridina rubra</name>
    <name type="common">Hawaiian red shrimp</name>
    <dbReference type="NCBI Taxonomy" id="373956"/>
    <lineage>
        <taxon>Eukaryota</taxon>
        <taxon>Metazoa</taxon>
        <taxon>Ecdysozoa</taxon>
        <taxon>Arthropoda</taxon>
        <taxon>Crustacea</taxon>
        <taxon>Multicrustacea</taxon>
        <taxon>Malacostraca</taxon>
        <taxon>Eumalacostraca</taxon>
        <taxon>Eucarida</taxon>
        <taxon>Decapoda</taxon>
        <taxon>Pleocyemata</taxon>
        <taxon>Caridea</taxon>
        <taxon>Atyoidea</taxon>
        <taxon>Atyidae</taxon>
        <taxon>Halocaridina</taxon>
    </lineage>
</organism>
<accession>A0AAN8XVF1</accession>
<dbReference type="AlphaFoldDB" id="A0AAN8XVF1"/>
<name>A0AAN8XVF1_HALRR</name>
<dbReference type="InterPro" id="IPR052709">
    <property type="entry name" value="Transposase-MT_Hybrid"/>
</dbReference>
<evidence type="ECO:0008006" key="3">
    <source>
        <dbReference type="Google" id="ProtNLM"/>
    </source>
</evidence>
<sequence>MRSFLSIADISYKVQCMMAATTVDYGKIEAWVVMEFLFLQGKGAAEIHGKMKDDCPLYSTVKSWVARFWTSHLEVTDEPWSGRPISTTTEDKANSVNAMILENHQISAKVIAET</sequence>
<protein>
    <recommendedName>
        <fullName evidence="3">Mos1 transposase HTH domain-containing protein</fullName>
    </recommendedName>
</protein>
<evidence type="ECO:0000313" key="2">
    <source>
        <dbReference type="Proteomes" id="UP001381693"/>
    </source>
</evidence>
<dbReference type="PANTHER" id="PTHR46060:SF1">
    <property type="entry name" value="MARINER MOS1 TRANSPOSASE-LIKE PROTEIN"/>
    <property type="match status" value="1"/>
</dbReference>
<keyword evidence="2" id="KW-1185">Reference proteome</keyword>
<dbReference type="Proteomes" id="UP001381693">
    <property type="component" value="Unassembled WGS sequence"/>
</dbReference>
<dbReference type="PANTHER" id="PTHR46060">
    <property type="entry name" value="MARINER MOS1 TRANSPOSASE-LIKE PROTEIN"/>
    <property type="match status" value="1"/>
</dbReference>
<dbReference type="EMBL" id="JAXCGZ010001919">
    <property type="protein sequence ID" value="KAK7085039.1"/>
    <property type="molecule type" value="Genomic_DNA"/>
</dbReference>
<reference evidence="1 2" key="1">
    <citation type="submission" date="2023-11" db="EMBL/GenBank/DDBJ databases">
        <title>Halocaridina rubra genome assembly.</title>
        <authorList>
            <person name="Smith C."/>
        </authorList>
    </citation>
    <scope>NUCLEOTIDE SEQUENCE [LARGE SCALE GENOMIC DNA]</scope>
    <source>
        <strain evidence="1">EP-1</strain>
        <tissue evidence="1">Whole</tissue>
    </source>
</reference>
<proteinExistence type="predicted"/>